<keyword evidence="5" id="KW-1185">Reference proteome</keyword>
<accession>A0ABP7HT56</accession>
<dbReference type="RefSeq" id="WP_344771773.1">
    <property type="nucleotide sequence ID" value="NZ_BAABAH010000001.1"/>
</dbReference>
<evidence type="ECO:0000256" key="1">
    <source>
        <dbReference type="ARBA" id="ARBA00010577"/>
    </source>
</evidence>
<evidence type="ECO:0008006" key="6">
    <source>
        <dbReference type="Google" id="ProtNLM"/>
    </source>
</evidence>
<dbReference type="Proteomes" id="UP001501821">
    <property type="component" value="Unassembled WGS sequence"/>
</dbReference>
<name>A0ABP7HT56_9ACTN</name>
<evidence type="ECO:0000256" key="2">
    <source>
        <dbReference type="ARBA" id="ARBA00022795"/>
    </source>
</evidence>
<evidence type="ECO:0000256" key="3">
    <source>
        <dbReference type="SAM" id="MobiDB-lite"/>
    </source>
</evidence>
<dbReference type="Pfam" id="PF03963">
    <property type="entry name" value="FlgD"/>
    <property type="match status" value="1"/>
</dbReference>
<feature type="region of interest" description="Disordered" evidence="3">
    <location>
        <begin position="140"/>
        <end position="163"/>
    </location>
</feature>
<comment type="similarity">
    <text evidence="1">Belongs to the FlgD family.</text>
</comment>
<protein>
    <recommendedName>
        <fullName evidence="6">Flagellar hook capping protein</fullName>
    </recommendedName>
</protein>
<sequence>MSVTPTDGVSSGLMSPVAATSAGTTDGLGDQQTFLELMVAQLRYQDPLNPTDSSEFLSQSAQFTALQKMQDVADQTAMLLTTQLSFGASSLIGKTVHWNDENGVEQTGVVQGTTFLPSGPVLSVDGHEVPVMSVISVGDAPTIQPEAPSGDATTGPSGTPPTP</sequence>
<evidence type="ECO:0000313" key="4">
    <source>
        <dbReference type="EMBL" id="GAA3801657.1"/>
    </source>
</evidence>
<gene>
    <name evidence="4" type="ORF">GCM10022242_00750</name>
</gene>
<dbReference type="EMBL" id="BAABAH010000001">
    <property type="protein sequence ID" value="GAA3801657.1"/>
    <property type="molecule type" value="Genomic_DNA"/>
</dbReference>
<evidence type="ECO:0000313" key="5">
    <source>
        <dbReference type="Proteomes" id="UP001501821"/>
    </source>
</evidence>
<keyword evidence="2" id="KW-1005">Bacterial flagellum biogenesis</keyword>
<dbReference type="InterPro" id="IPR005648">
    <property type="entry name" value="FlgD"/>
</dbReference>
<organism evidence="4 5">
    <name type="scientific">Nocardioides panacisoli</name>
    <dbReference type="NCBI Taxonomy" id="627624"/>
    <lineage>
        <taxon>Bacteria</taxon>
        <taxon>Bacillati</taxon>
        <taxon>Actinomycetota</taxon>
        <taxon>Actinomycetes</taxon>
        <taxon>Propionibacteriales</taxon>
        <taxon>Nocardioidaceae</taxon>
        <taxon>Nocardioides</taxon>
    </lineage>
</organism>
<proteinExistence type="inferred from homology"/>
<comment type="caution">
    <text evidence="4">The sequence shown here is derived from an EMBL/GenBank/DDBJ whole genome shotgun (WGS) entry which is preliminary data.</text>
</comment>
<reference evidence="5" key="1">
    <citation type="journal article" date="2019" name="Int. J. Syst. Evol. Microbiol.">
        <title>The Global Catalogue of Microorganisms (GCM) 10K type strain sequencing project: providing services to taxonomists for standard genome sequencing and annotation.</title>
        <authorList>
            <consortium name="The Broad Institute Genomics Platform"/>
            <consortium name="The Broad Institute Genome Sequencing Center for Infectious Disease"/>
            <person name="Wu L."/>
            <person name="Ma J."/>
        </authorList>
    </citation>
    <scope>NUCLEOTIDE SEQUENCE [LARGE SCALE GENOMIC DNA]</scope>
    <source>
        <strain evidence="5">JCM 16953</strain>
    </source>
</reference>